<feature type="domain" description="GAF" evidence="1">
    <location>
        <begin position="4"/>
        <end position="134"/>
    </location>
</feature>
<dbReference type="Pfam" id="PF01590">
    <property type="entry name" value="GAF"/>
    <property type="match status" value="1"/>
</dbReference>
<organism evidence="2 3">
    <name type="scientific">Paenibacillus oenotherae</name>
    <dbReference type="NCBI Taxonomy" id="1435645"/>
    <lineage>
        <taxon>Bacteria</taxon>
        <taxon>Bacillati</taxon>
        <taxon>Bacillota</taxon>
        <taxon>Bacilli</taxon>
        <taxon>Bacillales</taxon>
        <taxon>Paenibacillaceae</taxon>
        <taxon>Paenibacillus</taxon>
    </lineage>
</organism>
<dbReference type="InterPro" id="IPR003018">
    <property type="entry name" value="GAF"/>
</dbReference>
<dbReference type="RefSeq" id="WP_219871979.1">
    <property type="nucleotide sequence ID" value="NZ_JAHZIJ010000004.1"/>
</dbReference>
<accession>A0ABS7D476</accession>
<sequence>MDLERLDELFQQLNELTGVRDIAYHEIKDGRLSPVLKTNTDVLGVEKWRSVHAQSPVYVEHDKLLSEMMREPRALAVQDVKNDPRSADEFFLFGIDSILILPVLNNRVVRGIVAVASIGGLHEFTEEEIRKAELLLERYRSVFQT</sequence>
<name>A0ABS7D476_9BACL</name>
<protein>
    <submittedName>
        <fullName evidence="2">GAF domain-containing protein</fullName>
    </submittedName>
</protein>
<dbReference type="Proteomes" id="UP000812277">
    <property type="component" value="Unassembled WGS sequence"/>
</dbReference>
<evidence type="ECO:0000259" key="1">
    <source>
        <dbReference type="Pfam" id="PF01590"/>
    </source>
</evidence>
<comment type="caution">
    <text evidence="2">The sequence shown here is derived from an EMBL/GenBank/DDBJ whole genome shotgun (WGS) entry which is preliminary data.</text>
</comment>
<dbReference type="InterPro" id="IPR029016">
    <property type="entry name" value="GAF-like_dom_sf"/>
</dbReference>
<gene>
    <name evidence="2" type="ORF">K0T92_08260</name>
</gene>
<evidence type="ECO:0000313" key="3">
    <source>
        <dbReference type="Proteomes" id="UP000812277"/>
    </source>
</evidence>
<reference evidence="2 3" key="1">
    <citation type="submission" date="2021-07" db="EMBL/GenBank/DDBJ databases">
        <title>Paenibacillus radiodurans sp. nov., isolated from the southeastern edge of Tengger Desert.</title>
        <authorList>
            <person name="Zhang G."/>
        </authorList>
    </citation>
    <scope>NUCLEOTIDE SEQUENCE [LARGE SCALE GENOMIC DNA]</scope>
    <source>
        <strain evidence="2 3">DT7-4</strain>
    </source>
</reference>
<dbReference type="EMBL" id="JAHZIJ010000004">
    <property type="protein sequence ID" value="MBW7474737.1"/>
    <property type="molecule type" value="Genomic_DNA"/>
</dbReference>
<dbReference type="SUPFAM" id="SSF55781">
    <property type="entry name" value="GAF domain-like"/>
    <property type="match status" value="1"/>
</dbReference>
<evidence type="ECO:0000313" key="2">
    <source>
        <dbReference type="EMBL" id="MBW7474737.1"/>
    </source>
</evidence>
<proteinExistence type="predicted"/>
<dbReference type="Gene3D" id="3.30.450.40">
    <property type="match status" value="1"/>
</dbReference>
<keyword evidence="3" id="KW-1185">Reference proteome</keyword>